<keyword evidence="1" id="KW-0812">Transmembrane</keyword>
<evidence type="ECO:0000313" key="2">
    <source>
        <dbReference type="EMBL" id="ETK78013.1"/>
    </source>
</evidence>
<dbReference type="Proteomes" id="UP000053236">
    <property type="component" value="Unassembled WGS sequence"/>
</dbReference>
<keyword evidence="1" id="KW-1133">Transmembrane helix</keyword>
<evidence type="ECO:0000256" key="1">
    <source>
        <dbReference type="SAM" id="Phobius"/>
    </source>
</evidence>
<feature type="transmembrane region" description="Helical" evidence="1">
    <location>
        <begin position="91"/>
        <end position="114"/>
    </location>
</feature>
<organism evidence="2">
    <name type="scientific">Phytophthora nicotianae</name>
    <name type="common">Potato buckeye rot agent</name>
    <name type="synonym">Phytophthora parasitica</name>
    <dbReference type="NCBI Taxonomy" id="4792"/>
    <lineage>
        <taxon>Eukaryota</taxon>
        <taxon>Sar</taxon>
        <taxon>Stramenopiles</taxon>
        <taxon>Oomycota</taxon>
        <taxon>Peronosporomycetes</taxon>
        <taxon>Peronosporales</taxon>
        <taxon>Peronosporaceae</taxon>
        <taxon>Phytophthora</taxon>
    </lineage>
</organism>
<dbReference type="VEuPathDB" id="FungiDB:PPTG_16367"/>
<feature type="transmembrane region" description="Helical" evidence="1">
    <location>
        <begin position="208"/>
        <end position="228"/>
    </location>
</feature>
<gene>
    <name evidence="2" type="ORF">L915_15882</name>
</gene>
<protein>
    <submittedName>
        <fullName evidence="2">Uncharacterized protein</fullName>
    </submittedName>
</protein>
<sequence length="245" mass="28748">MENPDTKRGPSDVESVESDRLSWWRWRRRRFAVIGWGYVILMTLIFLISSVWSLLLIILNLEPSKSANYILQTENLDNGHFWQSHTADSSILATTTGLLLIVIGVYWYLLYLLLIRPPSDRVYTEEFKPKQRRIPHRKMPKADKIVEIKHPLILVARRVIRAFVLVYHSVVSPNGKYRKIWNVLMEVPEVILQILSLREHMAQGLDSSLLYCYASLMALNAFVAFYHIQFRWNESTLHHILKDSM</sequence>
<dbReference type="AlphaFoldDB" id="W2G4N6"/>
<proteinExistence type="predicted"/>
<name>W2G4N6_PHYNI</name>
<feature type="transmembrane region" description="Helical" evidence="1">
    <location>
        <begin position="31"/>
        <end position="59"/>
    </location>
</feature>
<keyword evidence="1" id="KW-0472">Membrane</keyword>
<accession>W2G4N6</accession>
<reference evidence="2" key="1">
    <citation type="submission" date="2013-11" db="EMBL/GenBank/DDBJ databases">
        <title>The Genome Sequence of Phytophthora parasitica CJ02B3.</title>
        <authorList>
            <consortium name="The Broad Institute Genomics Platform"/>
            <person name="Russ C."/>
            <person name="Tyler B."/>
            <person name="Panabieres F."/>
            <person name="Shan W."/>
            <person name="Tripathy S."/>
            <person name="Grunwald N."/>
            <person name="Machado M."/>
            <person name="Johnson C.S."/>
            <person name="Arredondo F."/>
            <person name="Hong C."/>
            <person name="Coffey M."/>
            <person name="Young S.K."/>
            <person name="Zeng Q."/>
            <person name="Gargeya S."/>
            <person name="Fitzgerald M."/>
            <person name="Abouelleil A."/>
            <person name="Alvarado L."/>
            <person name="Chapman S.B."/>
            <person name="Gainer-Dewar J."/>
            <person name="Goldberg J."/>
            <person name="Griggs A."/>
            <person name="Gujja S."/>
            <person name="Hansen M."/>
            <person name="Howarth C."/>
            <person name="Imamovic A."/>
            <person name="Ireland A."/>
            <person name="Larimer J."/>
            <person name="McCowan C."/>
            <person name="Murphy C."/>
            <person name="Pearson M."/>
            <person name="Poon T.W."/>
            <person name="Priest M."/>
            <person name="Roberts A."/>
            <person name="Saif S."/>
            <person name="Shea T."/>
            <person name="Sykes S."/>
            <person name="Wortman J."/>
            <person name="Nusbaum C."/>
            <person name="Birren B."/>
        </authorList>
    </citation>
    <scope>NUCLEOTIDE SEQUENCE [LARGE SCALE GENOMIC DNA]</scope>
    <source>
        <strain evidence="2">CJ02B3</strain>
    </source>
</reference>
<dbReference type="EMBL" id="KI688300">
    <property type="protein sequence ID" value="ETK78013.1"/>
    <property type="molecule type" value="Genomic_DNA"/>
</dbReference>